<accession>A0ABN1U0M0</accession>
<dbReference type="PROSITE" id="PS51186">
    <property type="entry name" value="GNAT"/>
    <property type="match status" value="1"/>
</dbReference>
<evidence type="ECO:0000313" key="5">
    <source>
        <dbReference type="Proteomes" id="UP001499987"/>
    </source>
</evidence>
<dbReference type="EMBL" id="BAAALD010000073">
    <property type="protein sequence ID" value="GAA1108620.1"/>
    <property type="molecule type" value="Genomic_DNA"/>
</dbReference>
<dbReference type="InterPro" id="IPR050832">
    <property type="entry name" value="Bact_Acetyltransf"/>
</dbReference>
<gene>
    <name evidence="4" type="ORF">GCM10009663_58010</name>
</gene>
<dbReference type="Proteomes" id="UP001499987">
    <property type="component" value="Unassembled WGS sequence"/>
</dbReference>
<dbReference type="Pfam" id="PF00583">
    <property type="entry name" value="Acetyltransf_1"/>
    <property type="match status" value="1"/>
</dbReference>
<name>A0ABN1U0M0_9ACTN</name>
<dbReference type="Gene3D" id="3.40.630.30">
    <property type="match status" value="1"/>
</dbReference>
<dbReference type="PANTHER" id="PTHR43877">
    <property type="entry name" value="AMINOALKYLPHOSPHONATE N-ACETYLTRANSFERASE-RELATED-RELATED"/>
    <property type="match status" value="1"/>
</dbReference>
<evidence type="ECO:0000259" key="3">
    <source>
        <dbReference type="PROSITE" id="PS51186"/>
    </source>
</evidence>
<dbReference type="CDD" id="cd04301">
    <property type="entry name" value="NAT_SF"/>
    <property type="match status" value="1"/>
</dbReference>
<dbReference type="SUPFAM" id="SSF55729">
    <property type="entry name" value="Acyl-CoA N-acyltransferases (Nat)"/>
    <property type="match status" value="1"/>
</dbReference>
<feature type="domain" description="N-acetyltransferase" evidence="3">
    <location>
        <begin position="9"/>
        <end position="167"/>
    </location>
</feature>
<organism evidence="4 5">
    <name type="scientific">Kitasatospora arboriphila</name>
    <dbReference type="NCBI Taxonomy" id="258052"/>
    <lineage>
        <taxon>Bacteria</taxon>
        <taxon>Bacillati</taxon>
        <taxon>Actinomycetota</taxon>
        <taxon>Actinomycetes</taxon>
        <taxon>Kitasatosporales</taxon>
        <taxon>Streptomycetaceae</taxon>
        <taxon>Kitasatospora</taxon>
    </lineage>
</organism>
<evidence type="ECO:0000256" key="1">
    <source>
        <dbReference type="ARBA" id="ARBA00022679"/>
    </source>
</evidence>
<keyword evidence="2" id="KW-0012">Acyltransferase</keyword>
<keyword evidence="5" id="KW-1185">Reference proteome</keyword>
<protein>
    <submittedName>
        <fullName evidence="4">GNAT family N-acetyltransferase</fullName>
    </submittedName>
</protein>
<evidence type="ECO:0000313" key="4">
    <source>
        <dbReference type="EMBL" id="GAA1108620.1"/>
    </source>
</evidence>
<dbReference type="InterPro" id="IPR000182">
    <property type="entry name" value="GNAT_dom"/>
</dbReference>
<evidence type="ECO:0000256" key="2">
    <source>
        <dbReference type="ARBA" id="ARBA00023315"/>
    </source>
</evidence>
<dbReference type="PANTHER" id="PTHR43877:SF1">
    <property type="entry name" value="ACETYLTRANSFERASE"/>
    <property type="match status" value="1"/>
</dbReference>
<sequence>MTVMPSDDLTIRTARAEDDAELAALDRAVWSVLSEVAPRRAEGTAFFDERHTPDGYLVAELGGRVVGYVRQAVPTPLDSNRHVRQIQGLAVDHGVRGHGVGRALVGAACAAAAAAGARRITLRVLGHNTPARRLYERCGFTVEGVLREEFLLDGAYVDDVWMGRPLAD</sequence>
<proteinExistence type="predicted"/>
<dbReference type="InterPro" id="IPR016181">
    <property type="entry name" value="Acyl_CoA_acyltransferase"/>
</dbReference>
<reference evidence="4 5" key="1">
    <citation type="journal article" date="2019" name="Int. J. Syst. Evol. Microbiol.">
        <title>The Global Catalogue of Microorganisms (GCM) 10K type strain sequencing project: providing services to taxonomists for standard genome sequencing and annotation.</title>
        <authorList>
            <consortium name="The Broad Institute Genomics Platform"/>
            <consortium name="The Broad Institute Genome Sequencing Center for Infectious Disease"/>
            <person name="Wu L."/>
            <person name="Ma J."/>
        </authorList>
    </citation>
    <scope>NUCLEOTIDE SEQUENCE [LARGE SCALE GENOMIC DNA]</scope>
    <source>
        <strain evidence="4 5">JCM 13002</strain>
    </source>
</reference>
<keyword evidence="1" id="KW-0808">Transferase</keyword>
<dbReference type="RefSeq" id="WP_344626655.1">
    <property type="nucleotide sequence ID" value="NZ_BAAALD010000073.1"/>
</dbReference>
<comment type="caution">
    <text evidence="4">The sequence shown here is derived from an EMBL/GenBank/DDBJ whole genome shotgun (WGS) entry which is preliminary data.</text>
</comment>